<dbReference type="PANTHER" id="PTHR42930">
    <property type="entry name" value="PHOSPHATE-SPECIFIC TRANSPORT SYSTEM ACCESSORY PROTEIN PHOU"/>
    <property type="match status" value="1"/>
</dbReference>
<reference evidence="2" key="1">
    <citation type="journal article" date="2020" name="ISME J.">
        <title>Gammaproteobacteria mediating utilization of methyl-, sulfur- and petroleum organic compounds in deep ocean hydrothermal plumes.</title>
        <authorList>
            <person name="Zhou Z."/>
            <person name="Liu Y."/>
            <person name="Pan J."/>
            <person name="Cron B.R."/>
            <person name="Toner B.M."/>
            <person name="Anantharaman K."/>
            <person name="Breier J.A."/>
            <person name="Dick G.J."/>
            <person name="Li M."/>
        </authorList>
    </citation>
    <scope>NUCLEOTIDE SEQUENCE</scope>
    <source>
        <strain evidence="2">SZUA-1515</strain>
    </source>
</reference>
<dbReference type="Pfam" id="PF04014">
    <property type="entry name" value="MazE_antitoxin"/>
    <property type="match status" value="1"/>
</dbReference>
<dbReference type="InterPro" id="IPR026022">
    <property type="entry name" value="PhoU_dom"/>
</dbReference>
<dbReference type="PANTHER" id="PTHR42930:SF5">
    <property type="entry name" value="PHOSPHATE UPTAKE REGULATOR, PHOU"/>
    <property type="match status" value="1"/>
</dbReference>
<dbReference type="Proteomes" id="UP000608579">
    <property type="component" value="Unassembled WGS sequence"/>
</dbReference>
<evidence type="ECO:0000313" key="2">
    <source>
        <dbReference type="EMBL" id="HIQ29245.1"/>
    </source>
</evidence>
<feature type="domain" description="SpoVT-AbrB" evidence="1">
    <location>
        <begin position="11"/>
        <end position="57"/>
    </location>
</feature>
<accession>A0A832ZUJ9</accession>
<dbReference type="SMART" id="SM00966">
    <property type="entry name" value="SpoVT_AbrB"/>
    <property type="match status" value="1"/>
</dbReference>
<proteinExistence type="predicted"/>
<dbReference type="GO" id="GO:0045936">
    <property type="term" value="P:negative regulation of phosphate metabolic process"/>
    <property type="evidence" value="ECO:0007669"/>
    <property type="project" value="InterPro"/>
</dbReference>
<dbReference type="AlphaFoldDB" id="A0A832ZUJ9"/>
<protein>
    <submittedName>
        <fullName evidence="2">Phosphate uptake regulator PhoU</fullName>
    </submittedName>
</protein>
<gene>
    <name evidence="2" type="ORF">EYH45_01625</name>
</gene>
<dbReference type="EMBL" id="DQVM01000030">
    <property type="protein sequence ID" value="HIQ29245.1"/>
    <property type="molecule type" value="Genomic_DNA"/>
</dbReference>
<dbReference type="InterPro" id="IPR038078">
    <property type="entry name" value="PhoU-like_sf"/>
</dbReference>
<dbReference type="InterPro" id="IPR028366">
    <property type="entry name" value="PhoU"/>
</dbReference>
<dbReference type="SUPFAM" id="SSF109755">
    <property type="entry name" value="PhoU-like"/>
    <property type="match status" value="1"/>
</dbReference>
<evidence type="ECO:0000313" key="3">
    <source>
        <dbReference type="Proteomes" id="UP000608579"/>
    </source>
</evidence>
<dbReference type="Gene3D" id="1.20.58.220">
    <property type="entry name" value="Phosphate transport system protein phou homolog 2, domain 2"/>
    <property type="match status" value="1"/>
</dbReference>
<dbReference type="InterPro" id="IPR007159">
    <property type="entry name" value="SpoVT-AbrB_dom"/>
</dbReference>
<organism evidence="2 3">
    <name type="scientific">Caldiarchaeum subterraneum</name>
    <dbReference type="NCBI Taxonomy" id="311458"/>
    <lineage>
        <taxon>Archaea</taxon>
        <taxon>Nitrososphaerota</taxon>
        <taxon>Candidatus Caldarchaeales</taxon>
        <taxon>Candidatus Caldarchaeaceae</taxon>
        <taxon>Candidatus Caldarchaeum</taxon>
    </lineage>
</organism>
<dbReference type="InterPro" id="IPR037914">
    <property type="entry name" value="SpoVT-AbrB_sf"/>
</dbReference>
<dbReference type="GO" id="GO:0003677">
    <property type="term" value="F:DNA binding"/>
    <property type="evidence" value="ECO:0007669"/>
    <property type="project" value="InterPro"/>
</dbReference>
<dbReference type="GO" id="GO:0030643">
    <property type="term" value="P:intracellular phosphate ion homeostasis"/>
    <property type="evidence" value="ECO:0007669"/>
    <property type="project" value="InterPro"/>
</dbReference>
<evidence type="ECO:0000259" key="1">
    <source>
        <dbReference type="SMART" id="SM00966"/>
    </source>
</evidence>
<dbReference type="Pfam" id="PF01895">
    <property type="entry name" value="PhoU"/>
    <property type="match status" value="1"/>
</dbReference>
<sequence>MGMEVKRQVQLTGGSSFTVTLPKNWAKQQGVREGTTLVMRVMEDGGLAIYPEGREPKREFKEITIKTGPHVDRDVVGSYLYGYDLIRILSFRGFTEEEISSIKRSVRRLAGAEIVEEKPNVIEVQVMLDPEAVTPEKVLRRQYALVQGMVDDVTGAVLKNDISLGRAVIQRDEEVDRHYFTLVRVIRSAVRDPDISRRLNLTPLNLLDIRVAAKFLEDSGDQAASIARGLSTYETGGIGEGIMQQFSELAGIIVRMGSKPIDALLDEKPELTLDTLSLRTEFIKKGEAFKQLLLQAPAKQQVVLMHYYACLDRICENLADISELGSPIIAQHKST</sequence>
<comment type="caution">
    <text evidence="2">The sequence shown here is derived from an EMBL/GenBank/DDBJ whole genome shotgun (WGS) entry which is preliminary data.</text>
</comment>
<dbReference type="SUPFAM" id="SSF89447">
    <property type="entry name" value="AbrB/MazE/MraZ-like"/>
    <property type="match status" value="1"/>
</dbReference>
<name>A0A832ZUJ9_CALS0</name>